<accession>A0ACC0B5P5</accession>
<comment type="caution">
    <text evidence="1">The sequence shown here is derived from an EMBL/GenBank/DDBJ whole genome shotgun (WGS) entry which is preliminary data.</text>
</comment>
<dbReference type="Proteomes" id="UP001060085">
    <property type="component" value="Linkage Group LG04"/>
</dbReference>
<name>A0ACC0B5P5_CATRO</name>
<reference evidence="2" key="1">
    <citation type="journal article" date="2023" name="Nat. Plants">
        <title>Single-cell RNA sequencing provides a high-resolution roadmap for understanding the multicellular compartmentation of specialized metabolism.</title>
        <authorList>
            <person name="Sun S."/>
            <person name="Shen X."/>
            <person name="Li Y."/>
            <person name="Li Y."/>
            <person name="Wang S."/>
            <person name="Li R."/>
            <person name="Zhang H."/>
            <person name="Shen G."/>
            <person name="Guo B."/>
            <person name="Wei J."/>
            <person name="Xu J."/>
            <person name="St-Pierre B."/>
            <person name="Chen S."/>
            <person name="Sun C."/>
        </authorList>
    </citation>
    <scope>NUCLEOTIDE SEQUENCE [LARGE SCALE GENOMIC DNA]</scope>
</reference>
<evidence type="ECO:0000313" key="1">
    <source>
        <dbReference type="EMBL" id="KAI5667968.1"/>
    </source>
</evidence>
<proteinExistence type="predicted"/>
<dbReference type="EMBL" id="CM044704">
    <property type="protein sequence ID" value="KAI5667968.1"/>
    <property type="molecule type" value="Genomic_DNA"/>
</dbReference>
<keyword evidence="2" id="KW-1185">Reference proteome</keyword>
<sequence>MDIHLGDGDYAECQTDGMERLSQYFTYSTQLAKENNYSRFFRYGYMFGSLMTLDRISSPATTDHFSLTHPTHFQDLSPICLAPSQLSKLVEVSALLTSINKDKVRENSSWGREEQRDLVIPKPRGKSKDLTASFKSHLTRVEEGIGAVDAHMENLDQRVEGLEANITETHEEVGEALTKLGESNRVDLQALRDEFIAEVASFLSICGSAKAARLLTRKSKCVTSRWWKKKPSNTNSGDSNSNKELACNNRKGKNPRRKRMLEELGKLMATFVKTERSCRYNLRPTADVRPHPTVGGRCLPNELQQGTNKNGLKRNENEGKRRKTVQAPTTAAGRLQTSQGKQGTETYHATIASRSREWLFYLIIHSLFQSSVDRLLGNELGKFSMTNFP</sequence>
<gene>
    <name evidence="1" type="ORF">M9H77_17821</name>
</gene>
<organism evidence="1 2">
    <name type="scientific">Catharanthus roseus</name>
    <name type="common">Madagascar periwinkle</name>
    <name type="synonym">Vinca rosea</name>
    <dbReference type="NCBI Taxonomy" id="4058"/>
    <lineage>
        <taxon>Eukaryota</taxon>
        <taxon>Viridiplantae</taxon>
        <taxon>Streptophyta</taxon>
        <taxon>Embryophyta</taxon>
        <taxon>Tracheophyta</taxon>
        <taxon>Spermatophyta</taxon>
        <taxon>Magnoliopsida</taxon>
        <taxon>eudicotyledons</taxon>
        <taxon>Gunneridae</taxon>
        <taxon>Pentapetalae</taxon>
        <taxon>asterids</taxon>
        <taxon>lamiids</taxon>
        <taxon>Gentianales</taxon>
        <taxon>Apocynaceae</taxon>
        <taxon>Rauvolfioideae</taxon>
        <taxon>Vinceae</taxon>
        <taxon>Catharanthinae</taxon>
        <taxon>Catharanthus</taxon>
    </lineage>
</organism>
<protein>
    <submittedName>
        <fullName evidence="1">Uncharacterized protein</fullName>
    </submittedName>
</protein>
<evidence type="ECO:0000313" key="2">
    <source>
        <dbReference type="Proteomes" id="UP001060085"/>
    </source>
</evidence>